<feature type="coiled-coil region" evidence="1">
    <location>
        <begin position="26"/>
        <end position="60"/>
    </location>
</feature>
<dbReference type="EMBL" id="MPUH01001550">
    <property type="protein sequence ID" value="OMJ67181.1"/>
    <property type="molecule type" value="Genomic_DNA"/>
</dbReference>
<evidence type="ECO:0000256" key="2">
    <source>
        <dbReference type="SAM" id="MobiDB-lite"/>
    </source>
</evidence>
<keyword evidence="1" id="KW-0175">Coiled coil</keyword>
<feature type="region of interest" description="Disordered" evidence="2">
    <location>
        <begin position="772"/>
        <end position="1008"/>
    </location>
</feature>
<feature type="coiled-coil region" evidence="1">
    <location>
        <begin position="87"/>
        <end position="166"/>
    </location>
</feature>
<feature type="region of interest" description="Disordered" evidence="2">
    <location>
        <begin position="448"/>
        <end position="476"/>
    </location>
</feature>
<feature type="compositionally biased region" description="Basic and acidic residues" evidence="2">
    <location>
        <begin position="879"/>
        <end position="888"/>
    </location>
</feature>
<feature type="compositionally biased region" description="Polar residues" evidence="2">
    <location>
        <begin position="448"/>
        <end position="457"/>
    </location>
</feature>
<sequence>MLRNNEAKPYKLHYSPDQSSSNIEKLSFLQQNLSLASETIQALKQERDQLKDSLRNSIEESKYKKQLQDLDQSSNSIENFSIESRKKKALKAELQNLKKIAMEKDKMIQAMEKKFKDQKQDKKHLKSLNEKLSLSTSDINDKEKYIQMLEKRFREQSIELEKKVSEEDYMNIKSQLKEKTLALESLGSSLKDLISEKSYWKKLYDFFAELVPESLENDKHKSLDKSSWQKFSEVLLSLKDSNTEKDLIIESLTEKMKKLIAKGQEKASDSKNYPNQSDKFQTFGLGGIKNSTENIGLLNEIQEMVHIIIEKVHLNSQIHDHFKSRLVCSKRFRSMIENQEFPESLLRVMKLLIDILDYNFTIISAKNVYQNESQTPDFTISHKGQRKKSSEKSHQITSWTQTNNDKTMSQKKVPMLQIGDFDENYDKHNRSIQTSFDTREVKFSKTWGQVSTKNSQGKHIVQDSSDSSYNARSSNKDSLGHIKIQENMHDYQQKSGQGRDKSPKNPKNSLSGHKKNHIENDPRKLNKKQNLYKNPSDSPYQSLKKNSVNKVQHTNMSIKNYNKEGKYDTKNYESHNRDYESFSRHQDSYYNPYTSNSHKDLHHNTRPIRSEDSSLEGHHKKYLSPDSHYENFHMSISGTESSYEEVPRPISSIPNRVPSPKKNLDLTLFDESHHLLKIINKQNTRLAKINNQISQLVPNNSFTTGEKDEFEYSNFIDHNNSERSFKSMKYRIPKDRVYIDSDAESYDEASEDMEYENGEFISQGSRSKKVFNNRKYVKVQKKDRSVSRSKSKTPLRTKANNYDEIKGLKSSLSTERSYPNLENSQKLKSSLKRKTPNRHNDERKRDKSSGRHGIEDSHKARSPLKANDESRIGRNSIKISKDRGERSRSPPLNDGSFRDLSTSKRHKSPEEFDNSFEYYENASNRDDANEREDFKGFSEQNSPRKERKRSGWDLSALKIPSKEPQETRIPEISKKITVSPRKEGKSLEEKKKNDRSKSPEVDKNRFREYTRPMLREEKCWDSVSDFFTGKKAEEKPKEQISS</sequence>
<feature type="compositionally biased region" description="Basic and acidic residues" evidence="2">
    <location>
        <begin position="960"/>
        <end position="1008"/>
    </location>
</feature>
<evidence type="ECO:0000313" key="3">
    <source>
        <dbReference type="EMBL" id="OMJ67181.1"/>
    </source>
</evidence>
<dbReference type="AlphaFoldDB" id="A0A1R2ARM3"/>
<feature type="region of interest" description="Disordered" evidence="2">
    <location>
        <begin position="376"/>
        <end position="399"/>
    </location>
</feature>
<dbReference type="Proteomes" id="UP000187209">
    <property type="component" value="Unassembled WGS sequence"/>
</dbReference>
<keyword evidence="4" id="KW-1185">Reference proteome</keyword>
<feature type="compositionally biased region" description="Basic and acidic residues" evidence="2">
    <location>
        <begin position="923"/>
        <end position="936"/>
    </location>
</feature>
<feature type="region of interest" description="Disordered" evidence="2">
    <location>
        <begin position="1"/>
        <end position="21"/>
    </location>
</feature>
<feature type="compositionally biased region" description="Polar residues" evidence="2">
    <location>
        <begin position="810"/>
        <end position="828"/>
    </location>
</feature>
<feature type="compositionally biased region" description="Basic and acidic residues" evidence="2">
    <location>
        <begin position="491"/>
        <end position="503"/>
    </location>
</feature>
<comment type="caution">
    <text evidence="3">The sequence shown here is derived from an EMBL/GenBank/DDBJ whole genome shotgun (WGS) entry which is preliminary data.</text>
</comment>
<organism evidence="3 4">
    <name type="scientific">Stentor coeruleus</name>
    <dbReference type="NCBI Taxonomy" id="5963"/>
    <lineage>
        <taxon>Eukaryota</taxon>
        <taxon>Sar</taxon>
        <taxon>Alveolata</taxon>
        <taxon>Ciliophora</taxon>
        <taxon>Postciliodesmatophora</taxon>
        <taxon>Heterotrichea</taxon>
        <taxon>Heterotrichida</taxon>
        <taxon>Stentoridae</taxon>
        <taxon>Stentor</taxon>
    </lineage>
</organism>
<evidence type="ECO:0000313" key="4">
    <source>
        <dbReference type="Proteomes" id="UP000187209"/>
    </source>
</evidence>
<feature type="compositionally biased region" description="Basic and acidic residues" evidence="2">
    <location>
        <begin position="597"/>
        <end position="617"/>
    </location>
</feature>
<name>A0A1R2ARM3_9CILI</name>
<feature type="compositionally biased region" description="Low complexity" evidence="2">
    <location>
        <begin position="463"/>
        <end position="473"/>
    </location>
</feature>
<feature type="compositionally biased region" description="Basic and acidic residues" evidence="2">
    <location>
        <begin position="561"/>
        <end position="571"/>
    </location>
</feature>
<reference evidence="3 4" key="1">
    <citation type="submission" date="2016-11" db="EMBL/GenBank/DDBJ databases">
        <title>The macronuclear genome of Stentor coeruleus: a giant cell with tiny introns.</title>
        <authorList>
            <person name="Slabodnick M."/>
            <person name="Ruby J.G."/>
            <person name="Reiff S.B."/>
            <person name="Swart E.C."/>
            <person name="Gosai S."/>
            <person name="Prabakaran S."/>
            <person name="Witkowska E."/>
            <person name="Larue G.E."/>
            <person name="Fisher S."/>
            <person name="Freeman R.M."/>
            <person name="Gunawardena J."/>
            <person name="Chu W."/>
            <person name="Stover N.A."/>
            <person name="Gregory B.D."/>
            <person name="Nowacki M."/>
            <person name="Derisi J."/>
            <person name="Roy S.W."/>
            <person name="Marshall W.F."/>
            <person name="Sood P."/>
        </authorList>
    </citation>
    <scope>NUCLEOTIDE SEQUENCE [LARGE SCALE GENOMIC DNA]</scope>
    <source>
        <strain evidence="3">WM001</strain>
    </source>
</reference>
<accession>A0A1R2ARM3</accession>
<evidence type="ECO:0000256" key="1">
    <source>
        <dbReference type="SAM" id="Coils"/>
    </source>
</evidence>
<feature type="compositionally biased region" description="Basic and acidic residues" evidence="2">
    <location>
        <begin position="838"/>
        <end position="859"/>
    </location>
</feature>
<feature type="region of interest" description="Disordered" evidence="2">
    <location>
        <begin position="491"/>
        <end position="571"/>
    </location>
</feature>
<dbReference type="OrthoDB" id="327624at2759"/>
<feature type="compositionally biased region" description="Polar residues" evidence="2">
    <location>
        <begin position="528"/>
        <end position="560"/>
    </location>
</feature>
<proteinExistence type="predicted"/>
<protein>
    <submittedName>
        <fullName evidence="3">Uncharacterized protein</fullName>
    </submittedName>
</protein>
<feature type="region of interest" description="Disordered" evidence="2">
    <location>
        <begin position="595"/>
        <end position="626"/>
    </location>
</feature>
<gene>
    <name evidence="3" type="ORF">SteCoe_35734</name>
</gene>